<gene>
    <name evidence="1" type="ORF">PVAR5_4695</name>
</gene>
<keyword evidence="2" id="KW-1185">Reference proteome</keyword>
<dbReference type="EMBL" id="BAUL01000148">
    <property type="protein sequence ID" value="GAD96046.1"/>
    <property type="molecule type" value="Genomic_DNA"/>
</dbReference>
<dbReference type="HOGENOM" id="CLU_1578295_0_0_1"/>
<evidence type="ECO:0000313" key="1">
    <source>
        <dbReference type="EMBL" id="GAD96046.1"/>
    </source>
</evidence>
<dbReference type="OrthoDB" id="5326346at2759"/>
<reference evidence="2" key="1">
    <citation type="journal article" date="2014" name="Genome Announc.">
        <title>Draft genome sequence of the formaldehyde-resistant fungus Byssochlamys spectabilis No. 5 (anamorph Paecilomyces variotii No. 5) (NBRC109023).</title>
        <authorList>
            <person name="Oka T."/>
            <person name="Ekino K."/>
            <person name="Fukuda K."/>
            <person name="Nomura Y."/>
        </authorList>
    </citation>
    <scope>NUCLEOTIDE SEQUENCE [LARGE SCALE GENOMIC DNA]</scope>
    <source>
        <strain evidence="2">No. 5 / NBRC 109023</strain>
    </source>
</reference>
<evidence type="ECO:0000313" key="2">
    <source>
        <dbReference type="Proteomes" id="UP000018001"/>
    </source>
</evidence>
<proteinExistence type="predicted"/>
<dbReference type="InParanoid" id="V5G221"/>
<protein>
    <recommendedName>
        <fullName evidence="3">BTB domain-containing protein</fullName>
    </recommendedName>
</protein>
<sequence>MASAVFNKMMSDARIDPDAAVILHLEDDDPDALVLLCRLLHHQLDGISEAHPGLHMLLNFVELAKKYECLPPVQFQASYWLRSKAGSLRRLSFEDKKKVYNAACLLGNEDEFQSISMETMESLKAEELESLLLDLNPSARPIDDLLSLRSLTKLQLIYSLDDAGFCRII</sequence>
<accession>V5G221</accession>
<organism evidence="1 2">
    <name type="scientific">Byssochlamys spectabilis (strain No. 5 / NBRC 109023)</name>
    <name type="common">Paecilomyces variotii</name>
    <dbReference type="NCBI Taxonomy" id="1356009"/>
    <lineage>
        <taxon>Eukaryota</taxon>
        <taxon>Fungi</taxon>
        <taxon>Dikarya</taxon>
        <taxon>Ascomycota</taxon>
        <taxon>Pezizomycotina</taxon>
        <taxon>Eurotiomycetes</taxon>
        <taxon>Eurotiomycetidae</taxon>
        <taxon>Eurotiales</taxon>
        <taxon>Thermoascaceae</taxon>
        <taxon>Paecilomyces</taxon>
    </lineage>
</organism>
<dbReference type="Proteomes" id="UP000018001">
    <property type="component" value="Unassembled WGS sequence"/>
</dbReference>
<evidence type="ECO:0008006" key="3">
    <source>
        <dbReference type="Google" id="ProtNLM"/>
    </source>
</evidence>
<comment type="caution">
    <text evidence="1">The sequence shown here is derived from an EMBL/GenBank/DDBJ whole genome shotgun (WGS) entry which is preliminary data.</text>
</comment>
<name>V5G221_BYSSN</name>
<dbReference type="AlphaFoldDB" id="V5G221"/>